<organism evidence="2 3">
    <name type="scientific">Nocardia mexicana</name>
    <dbReference type="NCBI Taxonomy" id="279262"/>
    <lineage>
        <taxon>Bacteria</taxon>
        <taxon>Bacillati</taxon>
        <taxon>Actinomycetota</taxon>
        <taxon>Actinomycetes</taxon>
        <taxon>Mycobacteriales</taxon>
        <taxon>Nocardiaceae</taxon>
        <taxon>Nocardia</taxon>
    </lineage>
</organism>
<protein>
    <recommendedName>
        <fullName evidence="4">Repeat protein (TIGR01451 family)</fullName>
    </recommendedName>
</protein>
<keyword evidence="1" id="KW-0732">Signal</keyword>
<reference evidence="2 3" key="1">
    <citation type="submission" date="2018-07" db="EMBL/GenBank/DDBJ databases">
        <title>Genomic Encyclopedia of Type Strains, Phase IV (KMG-IV): sequencing the most valuable type-strain genomes for metagenomic binning, comparative biology and taxonomic classification.</title>
        <authorList>
            <person name="Goeker M."/>
        </authorList>
    </citation>
    <scope>NUCLEOTIDE SEQUENCE [LARGE SCALE GENOMIC DNA]</scope>
    <source>
        <strain evidence="2 3">DSM 44952</strain>
    </source>
</reference>
<gene>
    <name evidence="2" type="ORF">DFR68_108392</name>
</gene>
<evidence type="ECO:0008006" key="4">
    <source>
        <dbReference type="Google" id="ProtNLM"/>
    </source>
</evidence>
<proteinExistence type="predicted"/>
<dbReference type="EMBL" id="QQAZ01000008">
    <property type="protein sequence ID" value="RDI48556.1"/>
    <property type="molecule type" value="Genomic_DNA"/>
</dbReference>
<evidence type="ECO:0000313" key="3">
    <source>
        <dbReference type="Proteomes" id="UP000255355"/>
    </source>
</evidence>
<name>A0A370GZ32_9NOCA</name>
<keyword evidence="3" id="KW-1185">Reference proteome</keyword>
<comment type="caution">
    <text evidence="2">The sequence shown here is derived from an EMBL/GenBank/DDBJ whole genome shotgun (WGS) entry which is preliminary data.</text>
</comment>
<feature type="chain" id="PRO_5039539516" description="Repeat protein (TIGR01451 family)" evidence="1">
    <location>
        <begin position="33"/>
        <end position="189"/>
    </location>
</feature>
<dbReference type="Proteomes" id="UP000255355">
    <property type="component" value="Unassembled WGS sequence"/>
</dbReference>
<sequence length="189" mass="19221">MRRVQTSKLLAGAAIAVAAVGFSVGTTPSAAAETGSADGVDVTVTPQSPSTLRPGGVPMRFTVTLANNTPTDNPAVGLVVSLGHCSCSPSPVKMMPAGSMRMLDTGTNTWGEVPYVAEGGGTDFLSRTVVAPFPLQHGQSIMYQLEVQLDPDQAVTIGQSAVDVTITNPATSTAVGPTPTTSLPITVEP</sequence>
<feature type="signal peptide" evidence="1">
    <location>
        <begin position="1"/>
        <end position="32"/>
    </location>
</feature>
<dbReference type="OrthoDB" id="5240929at2"/>
<evidence type="ECO:0000256" key="1">
    <source>
        <dbReference type="SAM" id="SignalP"/>
    </source>
</evidence>
<accession>A0A370GZ32</accession>
<dbReference type="RefSeq" id="WP_147289049.1">
    <property type="nucleotide sequence ID" value="NZ_QQAZ01000008.1"/>
</dbReference>
<dbReference type="AlphaFoldDB" id="A0A370GZ32"/>
<evidence type="ECO:0000313" key="2">
    <source>
        <dbReference type="EMBL" id="RDI48556.1"/>
    </source>
</evidence>